<dbReference type="RefSeq" id="XP_025057131.1">
    <property type="nucleotide sequence ID" value="XM_025201346.1"/>
</dbReference>
<dbReference type="FunFam" id="1.10.287.3240:FF:000001">
    <property type="entry name" value="V-type proton ATPase subunit D"/>
    <property type="match status" value="1"/>
</dbReference>
<protein>
    <recommendedName>
        <fullName evidence="3">V-type proton ATPase subunit D</fullName>
    </recommendedName>
    <alternativeName>
        <fullName evidence="2">V-type proton ATPase subunit d</fullName>
    </alternativeName>
    <alternativeName>
        <fullName evidence="8 9">Vacuolar proton pump subunit D</fullName>
    </alternativeName>
</protein>
<dbReference type="GO" id="GO:0033176">
    <property type="term" value="C:proton-transporting V-type ATPase complex"/>
    <property type="evidence" value="ECO:0007669"/>
    <property type="project" value="UniProtKB-ARBA"/>
</dbReference>
<dbReference type="PANTHER" id="PTHR11671">
    <property type="entry name" value="V-TYPE ATP SYNTHASE SUBUNIT D"/>
    <property type="match status" value="1"/>
</dbReference>
<evidence type="ECO:0000256" key="9">
    <source>
        <dbReference type="ARBA" id="ARBA00030340"/>
    </source>
</evidence>
<organism evidence="12 13">
    <name type="scientific">Alligator sinensis</name>
    <name type="common">Chinese alligator</name>
    <dbReference type="NCBI Taxonomy" id="38654"/>
    <lineage>
        <taxon>Eukaryota</taxon>
        <taxon>Metazoa</taxon>
        <taxon>Chordata</taxon>
        <taxon>Craniata</taxon>
        <taxon>Vertebrata</taxon>
        <taxon>Euteleostomi</taxon>
        <taxon>Archelosauria</taxon>
        <taxon>Archosauria</taxon>
        <taxon>Crocodylia</taxon>
        <taxon>Alligatoridae</taxon>
        <taxon>Alligatorinae</taxon>
        <taxon>Alligator</taxon>
    </lineage>
</organism>
<gene>
    <name evidence="13" type="primary">ATP6V1D</name>
</gene>
<proteinExistence type="inferred from homology"/>
<evidence type="ECO:0000256" key="10">
    <source>
        <dbReference type="ARBA" id="ARBA00045802"/>
    </source>
</evidence>
<dbReference type="Gene3D" id="1.10.287.3240">
    <property type="match status" value="1"/>
</dbReference>
<dbReference type="Proteomes" id="UP000189705">
    <property type="component" value="Unplaced"/>
</dbReference>
<dbReference type="AlphaFoldDB" id="A0A3Q0GBT9"/>
<keyword evidence="4" id="KW-0813">Transport</keyword>
<comment type="subunit">
    <text evidence="11">V-ATPase is a heteromultimeric enzyme made up of two complexes: the ATP-hydrolytic V1 complex and the proton translocation V0 complex. The V1 complex consists of three catalytic AB heterodimers that form a heterohexamer, three peripheral stalks each consisting of EG heterodimers, one central rotor including subunits D and F, and the regulatory subunits C and H. The proton translocation complex V0 consists of the proton transport subunit a, a ring of proteolipid subunits c9c'', rotary subunit d, subunits e and f, and the accessory subunits ATP6AP1/Ac45 and ATP6AP2/PRR. Interacts with SNX10.</text>
</comment>
<dbReference type="STRING" id="38654.A0A3Q0GBT9"/>
<evidence type="ECO:0000313" key="12">
    <source>
        <dbReference type="Proteomes" id="UP000189705"/>
    </source>
</evidence>
<evidence type="ECO:0000256" key="8">
    <source>
        <dbReference type="ARBA" id="ARBA00030317"/>
    </source>
</evidence>
<keyword evidence="5" id="KW-0375">Hydrogen ion transport</keyword>
<dbReference type="KEGG" id="asn:102376689"/>
<keyword evidence="12" id="KW-1185">Reference proteome</keyword>
<dbReference type="Pfam" id="PF01813">
    <property type="entry name" value="ATP-synt_D"/>
    <property type="match status" value="1"/>
</dbReference>
<dbReference type="NCBIfam" id="TIGR00309">
    <property type="entry name" value="V_ATPase_subD"/>
    <property type="match status" value="1"/>
</dbReference>
<reference evidence="13" key="1">
    <citation type="submission" date="2025-08" db="UniProtKB">
        <authorList>
            <consortium name="RefSeq"/>
        </authorList>
    </citation>
    <scope>IDENTIFICATION</scope>
</reference>
<evidence type="ECO:0000256" key="2">
    <source>
        <dbReference type="ARBA" id="ARBA00013354"/>
    </source>
</evidence>
<name>A0A3Q0GBT9_ALLSI</name>
<keyword evidence="6" id="KW-0406">Ion transport</keyword>
<evidence type="ECO:0000313" key="13">
    <source>
        <dbReference type="RefSeq" id="XP_025057131.1"/>
    </source>
</evidence>
<evidence type="ECO:0000256" key="5">
    <source>
        <dbReference type="ARBA" id="ARBA00022781"/>
    </source>
</evidence>
<evidence type="ECO:0000256" key="3">
    <source>
        <dbReference type="ARBA" id="ARBA00013417"/>
    </source>
</evidence>
<dbReference type="GO" id="GO:0046961">
    <property type="term" value="F:proton-transporting ATPase activity, rotational mechanism"/>
    <property type="evidence" value="ECO:0007669"/>
    <property type="project" value="InterPro"/>
</dbReference>
<dbReference type="GO" id="GO:0030665">
    <property type="term" value="C:clathrin-coated vesicle membrane"/>
    <property type="evidence" value="ECO:0007669"/>
    <property type="project" value="UniProtKB-SubCell"/>
</dbReference>
<accession>A0A3Q0GBT9</accession>
<comment type="similarity">
    <text evidence="1">Belongs to the V-ATPase D subunit family.</text>
</comment>
<evidence type="ECO:0000256" key="6">
    <source>
        <dbReference type="ARBA" id="ARBA00023065"/>
    </source>
</evidence>
<evidence type="ECO:0000256" key="1">
    <source>
        <dbReference type="ARBA" id="ARBA00005850"/>
    </source>
</evidence>
<comment type="function">
    <text evidence="10">Subunit of the V1 complex of vacuolar(H+)-ATPase (V-ATPase), a multisubunit enzyme composed of a peripheral complex (V1) that hydrolyzes ATP and a membrane integral complex (V0) that translocates protons. V-ATPase is responsible for acidifying and maintaining the pH of intracellular compartments and in some cell types, is targeted to the plasma membrane, where it is responsible for acidifying the extracellular environment. May play a role in cilium biogenesis through regulation of the transport and the localization of proteins to the cilium.</text>
</comment>
<dbReference type="CTD" id="51382"/>
<dbReference type="InterPro" id="IPR002699">
    <property type="entry name" value="V_ATPase_D"/>
</dbReference>
<evidence type="ECO:0000256" key="4">
    <source>
        <dbReference type="ARBA" id="ARBA00022448"/>
    </source>
</evidence>
<evidence type="ECO:0000256" key="11">
    <source>
        <dbReference type="ARBA" id="ARBA00046558"/>
    </source>
</evidence>
<dbReference type="InParanoid" id="A0A3Q0GBT9"/>
<dbReference type="GeneID" id="102376689"/>
<evidence type="ECO:0000256" key="7">
    <source>
        <dbReference type="ARBA" id="ARBA00029434"/>
    </source>
</evidence>
<comment type="subcellular location">
    <subcellularLocation>
        <location evidence="7">Cytoplasmic vesicle</location>
        <location evidence="7">Clathrin-coated vesicle membrane</location>
        <topology evidence="7">Peripheral membrane protein</topology>
    </subcellularLocation>
</comment>
<sequence>MASSPSSNTFCEEEGERTVASKKCDRWGLPRIGGPGQREPLRMSEFFSFEHVTTERPFLSMFNRAQTIMKARLKGAQTGRNLLKKKSDALTLRFRQILKKIIETKLLMGEVMREAAFSLAEAKFTAGDFSTTVIQNVNKAQVKIRAKKDNVAGVTLPVFEHYQEGGDSYELTGLARGGEQLAKLKRNYAKAVELLVELASLQTSFVTLDEAIKITNRRVNAIEHVIIPRIERTLSYIITELDEREREEFYRLKKIQEKKKILKEKSEKERELWRAAGEEREPANLLVEEKDEDLLFE</sequence>